<comment type="similarity">
    <text evidence="2 7">Belongs to the cytochrome P450 family.</text>
</comment>
<reference evidence="9" key="1">
    <citation type="submission" date="2022-07" db="EMBL/GenBank/DDBJ databases">
        <title>Draft genome sequence of Zalerion maritima ATCC 34329, a (micro)plastics degrading marine fungus.</title>
        <authorList>
            <person name="Paco A."/>
            <person name="Goncalves M.F.M."/>
            <person name="Rocha-Santos T.A.P."/>
            <person name="Alves A."/>
        </authorList>
    </citation>
    <scope>NUCLEOTIDE SEQUENCE</scope>
    <source>
        <strain evidence="9">ATCC 34329</strain>
    </source>
</reference>
<evidence type="ECO:0000313" key="10">
    <source>
        <dbReference type="Proteomes" id="UP001201980"/>
    </source>
</evidence>
<dbReference type="PANTHER" id="PTHR24305">
    <property type="entry name" value="CYTOCHROME P450"/>
    <property type="match status" value="1"/>
</dbReference>
<evidence type="ECO:0000256" key="3">
    <source>
        <dbReference type="ARBA" id="ARBA00022617"/>
    </source>
</evidence>
<proteinExistence type="inferred from homology"/>
<feature type="region of interest" description="Disordered" evidence="8">
    <location>
        <begin position="397"/>
        <end position="454"/>
    </location>
</feature>
<dbReference type="CDD" id="cd11070">
    <property type="entry name" value="CYP56-like"/>
    <property type="match status" value="1"/>
</dbReference>
<dbReference type="EMBL" id="JAKWBI020000030">
    <property type="protein sequence ID" value="KAJ2905525.1"/>
    <property type="molecule type" value="Genomic_DNA"/>
</dbReference>
<keyword evidence="7" id="KW-0503">Monooxygenase</keyword>
<evidence type="ECO:0000256" key="7">
    <source>
        <dbReference type="RuleBase" id="RU000461"/>
    </source>
</evidence>
<protein>
    <recommendedName>
        <fullName evidence="11">Cytochrome P450</fullName>
    </recommendedName>
</protein>
<organism evidence="9 10">
    <name type="scientific">Zalerion maritima</name>
    <dbReference type="NCBI Taxonomy" id="339359"/>
    <lineage>
        <taxon>Eukaryota</taxon>
        <taxon>Fungi</taxon>
        <taxon>Dikarya</taxon>
        <taxon>Ascomycota</taxon>
        <taxon>Pezizomycotina</taxon>
        <taxon>Sordariomycetes</taxon>
        <taxon>Lulworthiomycetidae</taxon>
        <taxon>Lulworthiales</taxon>
        <taxon>Lulworthiaceae</taxon>
        <taxon>Zalerion</taxon>
    </lineage>
</organism>
<dbReference type="InterPro" id="IPR002401">
    <property type="entry name" value="Cyt_P450_E_grp-I"/>
</dbReference>
<dbReference type="PROSITE" id="PS00086">
    <property type="entry name" value="CYTOCHROME_P450"/>
    <property type="match status" value="1"/>
</dbReference>
<dbReference type="GO" id="GO:0005506">
    <property type="term" value="F:iron ion binding"/>
    <property type="evidence" value="ECO:0007669"/>
    <property type="project" value="InterPro"/>
</dbReference>
<evidence type="ECO:0008006" key="11">
    <source>
        <dbReference type="Google" id="ProtNLM"/>
    </source>
</evidence>
<dbReference type="Pfam" id="PF00067">
    <property type="entry name" value="p450"/>
    <property type="match status" value="1"/>
</dbReference>
<feature type="compositionally biased region" description="Basic and acidic residues" evidence="8">
    <location>
        <begin position="401"/>
        <end position="413"/>
    </location>
</feature>
<dbReference type="InterPro" id="IPR017972">
    <property type="entry name" value="Cyt_P450_CS"/>
</dbReference>
<evidence type="ECO:0000256" key="1">
    <source>
        <dbReference type="ARBA" id="ARBA00001971"/>
    </source>
</evidence>
<keyword evidence="4 6" id="KW-0479">Metal-binding</keyword>
<comment type="cofactor">
    <cofactor evidence="1 6">
        <name>heme</name>
        <dbReference type="ChEBI" id="CHEBI:30413"/>
    </cofactor>
</comment>
<dbReference type="PRINTS" id="PR00385">
    <property type="entry name" value="P450"/>
</dbReference>
<accession>A0AAD5RWA0</accession>
<evidence type="ECO:0000256" key="5">
    <source>
        <dbReference type="ARBA" id="ARBA00023004"/>
    </source>
</evidence>
<dbReference type="PRINTS" id="PR00463">
    <property type="entry name" value="EP450I"/>
</dbReference>
<dbReference type="InterPro" id="IPR036396">
    <property type="entry name" value="Cyt_P450_sf"/>
</dbReference>
<evidence type="ECO:0000313" key="9">
    <source>
        <dbReference type="EMBL" id="KAJ2905525.1"/>
    </source>
</evidence>
<dbReference type="GO" id="GO:0016705">
    <property type="term" value="F:oxidoreductase activity, acting on paired donors, with incorporation or reduction of molecular oxygen"/>
    <property type="evidence" value="ECO:0007669"/>
    <property type="project" value="InterPro"/>
</dbReference>
<name>A0AAD5RWA0_9PEZI</name>
<dbReference type="Gene3D" id="1.10.630.10">
    <property type="entry name" value="Cytochrome P450"/>
    <property type="match status" value="1"/>
</dbReference>
<feature type="binding site" description="axial binding residue" evidence="6">
    <location>
        <position position="473"/>
    </location>
    <ligand>
        <name>heme</name>
        <dbReference type="ChEBI" id="CHEBI:30413"/>
    </ligand>
    <ligandPart>
        <name>Fe</name>
        <dbReference type="ChEBI" id="CHEBI:18248"/>
    </ligandPart>
</feature>
<dbReference type="InterPro" id="IPR001128">
    <property type="entry name" value="Cyt_P450"/>
</dbReference>
<dbReference type="GO" id="GO:0020037">
    <property type="term" value="F:heme binding"/>
    <property type="evidence" value="ECO:0007669"/>
    <property type="project" value="InterPro"/>
</dbReference>
<evidence type="ECO:0000256" key="4">
    <source>
        <dbReference type="ARBA" id="ARBA00022723"/>
    </source>
</evidence>
<evidence type="ECO:0000256" key="6">
    <source>
        <dbReference type="PIRSR" id="PIRSR602401-1"/>
    </source>
</evidence>
<sequence length="564" mass="63658">MVVPEAAWNQNYKYFERIGADNVLFVSPGAIVMMTVNAEAIHQITSRRENFPKNTRDYKILEVFGRNVVTTEGLLWRMHRKVTSASFNEKNTALVWDETIRQTQGLIRHWMRGDMGNESTETLPNIDQDTMAVALKIIGYVGFGLKLLWPGEEIPADMDPEIAKFARRDPPPGHTMSFIESLEQTLEKIFLKLLVPKFLLKNLPFQATKVAYDATENFSNYMKELLKYKQRAIQAGDGGEPGMDIMGQLVHTQYGREKSSGKGKKEQIKLDDQEIIGNAFIMILAGHETTANSLHFVMLELAMHPESQRALQRDVDAIFGRDSDPLTWEYEENVGPLLGSTVGASMNELMRVIPSVLEVPKMVSPDRDQPLMIDGKKHILPKGMSIGLIVPGVQRNPRYWPKGDKNAEEHDANKFNPSRWIQQPDAKTKADEEDSDSAPAEDWGGYQGPDSSPSLFRPVRGSYIPFSDGARSCLGRRIAQVEVVAALSVISQNYSVELAVDEWATDEEVAVMTKDQRRELYKRAIKEADDTILTASQLITLKLRQKHVPVRLVKRGCERFLNDL</sequence>
<dbReference type="Proteomes" id="UP001201980">
    <property type="component" value="Unassembled WGS sequence"/>
</dbReference>
<evidence type="ECO:0000256" key="2">
    <source>
        <dbReference type="ARBA" id="ARBA00010617"/>
    </source>
</evidence>
<dbReference type="AlphaFoldDB" id="A0AAD5RWA0"/>
<dbReference type="SUPFAM" id="SSF48264">
    <property type="entry name" value="Cytochrome P450"/>
    <property type="match status" value="1"/>
</dbReference>
<keyword evidence="3 6" id="KW-0349">Heme</keyword>
<dbReference type="InterPro" id="IPR050121">
    <property type="entry name" value="Cytochrome_P450_monoxygenase"/>
</dbReference>
<keyword evidence="5 6" id="KW-0408">Iron</keyword>
<dbReference type="PANTHER" id="PTHR24305:SF166">
    <property type="entry name" value="CYTOCHROME P450 12A4, MITOCHONDRIAL-RELATED"/>
    <property type="match status" value="1"/>
</dbReference>
<dbReference type="GO" id="GO:0004497">
    <property type="term" value="F:monooxygenase activity"/>
    <property type="evidence" value="ECO:0007669"/>
    <property type="project" value="UniProtKB-KW"/>
</dbReference>
<evidence type="ECO:0000256" key="8">
    <source>
        <dbReference type="SAM" id="MobiDB-lite"/>
    </source>
</evidence>
<keyword evidence="7" id="KW-0560">Oxidoreductase</keyword>
<gene>
    <name evidence="9" type="ORF">MKZ38_005169</name>
</gene>
<comment type="caution">
    <text evidence="9">The sequence shown here is derived from an EMBL/GenBank/DDBJ whole genome shotgun (WGS) entry which is preliminary data.</text>
</comment>
<keyword evidence="10" id="KW-1185">Reference proteome</keyword>